<dbReference type="PROSITE" id="PS51257">
    <property type="entry name" value="PROKAR_LIPOPROTEIN"/>
    <property type="match status" value="1"/>
</dbReference>
<proteinExistence type="predicted"/>
<keyword evidence="2" id="KW-1185">Reference proteome</keyword>
<dbReference type="Proteomes" id="UP000249620">
    <property type="component" value="Unassembled WGS sequence"/>
</dbReference>
<name>A0A327Z4K6_9FLAO</name>
<dbReference type="RefSeq" id="WP_111565872.1">
    <property type="nucleotide sequence ID" value="NZ_QLMI01000001.1"/>
</dbReference>
<comment type="caution">
    <text evidence="1">The sequence shown here is derived from an EMBL/GenBank/DDBJ whole genome shotgun (WGS) entry which is preliminary data.</text>
</comment>
<dbReference type="OrthoDB" id="656959at2"/>
<gene>
    <name evidence="1" type="ORF">B0I03_101493</name>
</gene>
<accession>A0A327Z4K6</accession>
<dbReference type="AlphaFoldDB" id="A0A327Z4K6"/>
<protein>
    <submittedName>
        <fullName evidence="1">Uncharacterized protein</fullName>
    </submittedName>
</protein>
<evidence type="ECO:0000313" key="2">
    <source>
        <dbReference type="Proteomes" id="UP000249620"/>
    </source>
</evidence>
<organism evidence="1 2">
    <name type="scientific">Flavobacterium aquaticum</name>
    <dbReference type="NCBI Taxonomy" id="1236486"/>
    <lineage>
        <taxon>Bacteria</taxon>
        <taxon>Pseudomonadati</taxon>
        <taxon>Bacteroidota</taxon>
        <taxon>Flavobacteriia</taxon>
        <taxon>Flavobacteriales</taxon>
        <taxon>Flavobacteriaceae</taxon>
        <taxon>Flavobacterium</taxon>
    </lineage>
</organism>
<evidence type="ECO:0000313" key="1">
    <source>
        <dbReference type="EMBL" id="RAK25319.1"/>
    </source>
</evidence>
<reference evidence="1 2" key="1">
    <citation type="submission" date="2018-06" db="EMBL/GenBank/DDBJ databases">
        <title>Genomic Encyclopedia of Type Strains, Phase III (KMG-III): the genomes of soil and plant-associated and newly described type strains.</title>
        <authorList>
            <person name="Whitman W."/>
        </authorList>
    </citation>
    <scope>NUCLEOTIDE SEQUENCE [LARGE SCALE GENOMIC DNA]</scope>
    <source>
        <strain evidence="1 2">CGMCC 1.12398</strain>
    </source>
</reference>
<sequence length="198" mass="23236">MDIKKIYLILLIGLFSCNKEEKKSINMIETKKTEVLEFEIVKPAELEKNVDDFFSNVSKIEIFAYLDRNKWDKSDNPDYRNPDYIKNNKIEIKDKYLRNRIVLSTSQVKELQAGFKNGYYDIAAACYDPRHAIIFYDKNDVIIGNIEICFECNNVSSSKNLYSIGRSASNQMDLFKKFGITYFEDTKEEYDTFLNNLD</sequence>
<dbReference type="EMBL" id="QLMI01000001">
    <property type="protein sequence ID" value="RAK25319.1"/>
    <property type="molecule type" value="Genomic_DNA"/>
</dbReference>